<reference evidence="1" key="1">
    <citation type="journal article" date="2012" name="Science">
        <title>Fermentation, hydrogen, and sulfur metabolism in multiple uncultivated bacterial phyla.</title>
        <authorList>
            <person name="Wrighton K.C."/>
            <person name="Thomas B.C."/>
            <person name="Sharon I."/>
            <person name="Miller C.S."/>
            <person name="Castelle C.J."/>
            <person name="VerBerkmoes N.C."/>
            <person name="Wilkins M.J."/>
            <person name="Hettich R.L."/>
            <person name="Lipton M.S."/>
            <person name="Williams K.H."/>
            <person name="Long P.E."/>
            <person name="Banfield J.F."/>
        </authorList>
    </citation>
    <scope>NUCLEOTIDE SEQUENCE [LARGE SCALE GENOMIC DNA]</scope>
</reference>
<evidence type="ECO:0000313" key="1">
    <source>
        <dbReference type="EMBL" id="EKD44393.1"/>
    </source>
</evidence>
<accession>K1ZIY3</accession>
<organism evidence="1">
    <name type="scientific">uncultured bacterium</name>
    <name type="common">gcode 4</name>
    <dbReference type="NCBI Taxonomy" id="1234023"/>
    <lineage>
        <taxon>Bacteria</taxon>
        <taxon>environmental samples</taxon>
    </lineage>
</organism>
<dbReference type="AlphaFoldDB" id="K1ZIY3"/>
<sequence length="192" mass="23474">MEDLEWNEDFQNMAGIIIDVQNKVLDLSWVRNPNNKVLKFKGFYLFPIFRKLAREIRFEISGHIPTKEDVARMLKKIYEEKWYTIINNTQRRVKRIWVDKDVIIANFGDEFQKFVREKVILKHWEYTPEWEREYLLNFEKISDEVFLEFIRKRLHESDRADLRKLFPEPTDADMLWFIACLVQERTRVLNGK</sequence>
<comment type="caution">
    <text evidence="1">The sequence shown here is derived from an EMBL/GenBank/DDBJ whole genome shotgun (WGS) entry which is preliminary data.</text>
</comment>
<protein>
    <submittedName>
        <fullName evidence="1">Uncharacterized protein</fullName>
    </submittedName>
</protein>
<name>K1ZIY3_9BACT</name>
<dbReference type="EMBL" id="AMFJ01028884">
    <property type="protein sequence ID" value="EKD44393.1"/>
    <property type="molecule type" value="Genomic_DNA"/>
</dbReference>
<gene>
    <name evidence="1" type="ORF">ACD_71C00153G0002</name>
</gene>
<proteinExistence type="predicted"/>